<gene>
    <name evidence="2" type="ORF">HGM15179_004054</name>
</gene>
<organism evidence="2 3">
    <name type="scientific">Zosterops borbonicus</name>
    <dbReference type="NCBI Taxonomy" id="364589"/>
    <lineage>
        <taxon>Eukaryota</taxon>
        <taxon>Metazoa</taxon>
        <taxon>Chordata</taxon>
        <taxon>Craniata</taxon>
        <taxon>Vertebrata</taxon>
        <taxon>Euteleostomi</taxon>
        <taxon>Archelosauria</taxon>
        <taxon>Archosauria</taxon>
        <taxon>Dinosauria</taxon>
        <taxon>Saurischia</taxon>
        <taxon>Theropoda</taxon>
        <taxon>Coelurosauria</taxon>
        <taxon>Aves</taxon>
        <taxon>Neognathae</taxon>
        <taxon>Neoaves</taxon>
        <taxon>Telluraves</taxon>
        <taxon>Australaves</taxon>
        <taxon>Passeriformes</taxon>
        <taxon>Sylvioidea</taxon>
        <taxon>Zosteropidae</taxon>
        <taxon>Zosterops</taxon>
    </lineage>
</organism>
<keyword evidence="3" id="KW-1185">Reference proteome</keyword>
<proteinExistence type="predicted"/>
<protein>
    <submittedName>
        <fullName evidence="2">Uncharacterized protein</fullName>
    </submittedName>
</protein>
<evidence type="ECO:0000256" key="1">
    <source>
        <dbReference type="SAM" id="MobiDB-lite"/>
    </source>
</evidence>
<accession>A0A8K1LQI3</accession>
<sequence length="87" mass="9801">GPQLRARARTWRMCRQNGKRAGGRKTEMDSFSVLDGGGEERRRGRASFLQVPLSGAKCPEPRARESARTLAWSCQSNPPATLLWHRH</sequence>
<evidence type="ECO:0000313" key="3">
    <source>
        <dbReference type="Proteomes" id="UP000796761"/>
    </source>
</evidence>
<reference evidence="2" key="1">
    <citation type="submission" date="2019-04" db="EMBL/GenBank/DDBJ databases">
        <title>Genome assembly of Zosterops borbonicus 15179.</title>
        <authorList>
            <person name="Leroy T."/>
            <person name="Anselmetti Y."/>
            <person name="Tilak M.-K."/>
            <person name="Nabholz B."/>
        </authorList>
    </citation>
    <scope>NUCLEOTIDE SEQUENCE</scope>
    <source>
        <strain evidence="2">HGM_15179</strain>
        <tissue evidence="2">Muscle</tissue>
    </source>
</reference>
<feature type="non-terminal residue" evidence="2">
    <location>
        <position position="87"/>
    </location>
</feature>
<dbReference type="AlphaFoldDB" id="A0A8K1LQI3"/>
<name>A0A8K1LQI3_9PASS</name>
<dbReference type="EMBL" id="SWJQ01000083">
    <property type="protein sequence ID" value="TRZ23015.1"/>
    <property type="molecule type" value="Genomic_DNA"/>
</dbReference>
<evidence type="ECO:0000313" key="2">
    <source>
        <dbReference type="EMBL" id="TRZ23015.1"/>
    </source>
</evidence>
<comment type="caution">
    <text evidence="2">The sequence shown here is derived from an EMBL/GenBank/DDBJ whole genome shotgun (WGS) entry which is preliminary data.</text>
</comment>
<feature type="region of interest" description="Disordered" evidence="1">
    <location>
        <begin position="16"/>
        <end position="44"/>
    </location>
</feature>
<dbReference type="Proteomes" id="UP000796761">
    <property type="component" value="Unassembled WGS sequence"/>
</dbReference>
<feature type="non-terminal residue" evidence="2">
    <location>
        <position position="1"/>
    </location>
</feature>